<keyword evidence="3" id="KW-1185">Reference proteome</keyword>
<reference evidence="2 3" key="1">
    <citation type="submission" date="2021-06" db="EMBL/GenBank/DDBJ databases">
        <title>Caerostris extrusa draft genome.</title>
        <authorList>
            <person name="Kono N."/>
            <person name="Arakawa K."/>
        </authorList>
    </citation>
    <scope>NUCLEOTIDE SEQUENCE [LARGE SCALE GENOMIC DNA]</scope>
</reference>
<feature type="transmembrane region" description="Helical" evidence="1">
    <location>
        <begin position="14"/>
        <end position="33"/>
    </location>
</feature>
<keyword evidence="1" id="KW-0812">Transmembrane</keyword>
<dbReference type="EMBL" id="BPLR01021219">
    <property type="protein sequence ID" value="GIX87254.1"/>
    <property type="molecule type" value="Genomic_DNA"/>
</dbReference>
<dbReference type="Proteomes" id="UP001054945">
    <property type="component" value="Unassembled WGS sequence"/>
</dbReference>
<evidence type="ECO:0000313" key="3">
    <source>
        <dbReference type="Proteomes" id="UP001054945"/>
    </source>
</evidence>
<comment type="caution">
    <text evidence="2">The sequence shown here is derived from an EMBL/GenBank/DDBJ whole genome shotgun (WGS) entry which is preliminary data.</text>
</comment>
<evidence type="ECO:0000313" key="2">
    <source>
        <dbReference type="EMBL" id="GIX87254.1"/>
    </source>
</evidence>
<name>A0AAV4NUH3_CAEEX</name>
<proteinExistence type="predicted"/>
<organism evidence="2 3">
    <name type="scientific">Caerostris extrusa</name>
    <name type="common">Bark spider</name>
    <name type="synonym">Caerostris bankana</name>
    <dbReference type="NCBI Taxonomy" id="172846"/>
    <lineage>
        <taxon>Eukaryota</taxon>
        <taxon>Metazoa</taxon>
        <taxon>Ecdysozoa</taxon>
        <taxon>Arthropoda</taxon>
        <taxon>Chelicerata</taxon>
        <taxon>Arachnida</taxon>
        <taxon>Araneae</taxon>
        <taxon>Araneomorphae</taxon>
        <taxon>Entelegynae</taxon>
        <taxon>Araneoidea</taxon>
        <taxon>Araneidae</taxon>
        <taxon>Caerostris</taxon>
    </lineage>
</organism>
<accession>A0AAV4NUH3</accession>
<dbReference type="AlphaFoldDB" id="A0AAV4NUH3"/>
<keyword evidence="1" id="KW-0472">Membrane</keyword>
<gene>
    <name evidence="2" type="ORF">CEXT_762781</name>
</gene>
<sequence length="128" mass="14619">MHLKKNNNSQDLKYRAHSSSFISTFSAIGILYFSNRKKWRTLLTFNVLKLGIHASVTFHTARAVGEIAVRNNTAIFIFRRQADSNRQSRVSIRCFLASSSFPSKVFFTRPRGCLKCDEKRKGKGEGDE</sequence>
<evidence type="ECO:0000256" key="1">
    <source>
        <dbReference type="SAM" id="Phobius"/>
    </source>
</evidence>
<protein>
    <submittedName>
        <fullName evidence="2">Uncharacterized protein</fullName>
    </submittedName>
</protein>
<keyword evidence="1" id="KW-1133">Transmembrane helix</keyword>